<keyword evidence="2" id="KW-1185">Reference proteome</keyword>
<name>A0A1K1M5M8_9FLAO</name>
<evidence type="ECO:0000313" key="1">
    <source>
        <dbReference type="EMBL" id="SFW17270.1"/>
    </source>
</evidence>
<reference evidence="1 2" key="1">
    <citation type="submission" date="2016-11" db="EMBL/GenBank/DDBJ databases">
        <authorList>
            <person name="Jaros S."/>
            <person name="Januszkiewicz K."/>
            <person name="Wedrychowicz H."/>
        </authorList>
    </citation>
    <scope>NUCLEOTIDE SEQUENCE [LARGE SCALE GENOMIC DNA]</scope>
    <source>
        <strain evidence="1 2">CGMCC 1.12145</strain>
    </source>
</reference>
<dbReference type="EMBL" id="FPJE01000002">
    <property type="protein sequence ID" value="SFW17270.1"/>
    <property type="molecule type" value="Genomic_DNA"/>
</dbReference>
<sequence>MRLFIVLLIIVTGFSAGLYAQGELPTKSIPIKAETKTLPKTNTSDNNTSILNVPDFTPSPLNSRYTGNKTFDLSTTENENFMQKEQFMNNGTKYEKQLNRKSGQGEDYGGNYKTTGYLGDFKTNSKFVRLACRDHQYVDGDRVRIYLNDSIVVYDVVLEAGFKGFDIPLQKGFNKIEFQALNQGSSGPNTAELRVYNDRGELVSANEWLLNTGGKATMIVVKDDEEM</sequence>
<dbReference type="OrthoDB" id="1148517at2"/>
<dbReference type="Proteomes" id="UP000182248">
    <property type="component" value="Unassembled WGS sequence"/>
</dbReference>
<evidence type="ECO:0008006" key="3">
    <source>
        <dbReference type="Google" id="ProtNLM"/>
    </source>
</evidence>
<organism evidence="1 2">
    <name type="scientific">Sinomicrobium oceani</name>
    <dbReference type="NCBI Taxonomy" id="1150368"/>
    <lineage>
        <taxon>Bacteria</taxon>
        <taxon>Pseudomonadati</taxon>
        <taxon>Bacteroidota</taxon>
        <taxon>Flavobacteriia</taxon>
        <taxon>Flavobacteriales</taxon>
        <taxon>Flavobacteriaceae</taxon>
        <taxon>Sinomicrobium</taxon>
    </lineage>
</organism>
<dbReference type="RefSeq" id="WP_072315893.1">
    <property type="nucleotide sequence ID" value="NZ_FPJE01000002.1"/>
</dbReference>
<accession>A0A1K1M5M8</accession>
<proteinExistence type="predicted"/>
<gene>
    <name evidence="1" type="ORF">SAMN02927921_00325</name>
</gene>
<dbReference type="STRING" id="1150368.SAMN02927921_00325"/>
<evidence type="ECO:0000313" key="2">
    <source>
        <dbReference type="Proteomes" id="UP000182248"/>
    </source>
</evidence>
<protein>
    <recommendedName>
        <fullName evidence="3">Secreted protein</fullName>
    </recommendedName>
</protein>
<dbReference type="AlphaFoldDB" id="A0A1K1M5M8"/>